<proteinExistence type="predicted"/>
<protein>
    <submittedName>
        <fullName evidence="1">Uncharacterized protein</fullName>
    </submittedName>
</protein>
<dbReference type="EMBL" id="CP000246">
    <property type="protein sequence ID" value="ABG84398.1"/>
    <property type="molecule type" value="Genomic_DNA"/>
</dbReference>
<dbReference type="KEGG" id="cpf:CPF_1870"/>
<gene>
    <name evidence="1" type="ordered locus">CPF_1870</name>
</gene>
<dbReference type="STRING" id="195103.CPF_1870"/>
<dbReference type="GeneID" id="93001846"/>
<keyword evidence="2" id="KW-1185">Reference proteome</keyword>
<dbReference type="AlphaFoldDB" id="A0A0H2YTJ7"/>
<sequence length="131" mass="15097">MEKYRIINFLSTNGLTEIEEVSSEDNRLALKFYYDFEDVEIQGAKACANDETDYEEDSNPWIVEGVIPYLDDIATDSVEEILEEVMEDFEIIAKAEGYEIEASNYSGKQFLAVFLPEDEELEIDDILDELK</sequence>
<evidence type="ECO:0000313" key="2">
    <source>
        <dbReference type="Proteomes" id="UP000001823"/>
    </source>
</evidence>
<reference evidence="1 2" key="1">
    <citation type="journal article" date="2006" name="Genome Res.">
        <title>Skewed genomic variability in strains of the toxigenic bacterial pathogen, Clostridium perfringens.</title>
        <authorList>
            <person name="Myers G.S."/>
            <person name="Rasko D.A."/>
            <person name="Cheung J.K."/>
            <person name="Ravel J."/>
            <person name="Seshadri R."/>
            <person name="Deboy R.T."/>
            <person name="Ren Q."/>
            <person name="Varga J."/>
            <person name="Awad M.M."/>
            <person name="Brinkac L.M."/>
            <person name="Daugherty S.C."/>
            <person name="Haft D.H."/>
            <person name="Dodson R.J."/>
            <person name="Madupu R."/>
            <person name="Nelson W.C."/>
            <person name="Rosovitz M.J."/>
            <person name="Sullivan S.A."/>
            <person name="Khouri H."/>
            <person name="Dimitrov G.I."/>
            <person name="Watkins K.L."/>
            <person name="Mulligan S."/>
            <person name="Benton J."/>
            <person name="Radune D."/>
            <person name="Fisher D.J."/>
            <person name="Atkins H.S."/>
            <person name="Hiscox T."/>
            <person name="Jost B.H."/>
            <person name="Billington S.J."/>
            <person name="Songer J.G."/>
            <person name="McClane B.A."/>
            <person name="Titball R.W."/>
            <person name="Rood J.I."/>
            <person name="Melville S.B."/>
            <person name="Paulsen I.T."/>
        </authorList>
    </citation>
    <scope>NUCLEOTIDE SEQUENCE [LARGE SCALE GENOMIC DNA]</scope>
    <source>
        <strain evidence="2">ATCC 13124 / DSM 756 / JCM 1290 / NCIMB 6125 / NCTC 8237 / S 107 / Type A</strain>
    </source>
</reference>
<accession>A0A0H2YTJ7</accession>
<evidence type="ECO:0000313" key="1">
    <source>
        <dbReference type="EMBL" id="ABG84398.1"/>
    </source>
</evidence>
<dbReference type="Proteomes" id="UP000001823">
    <property type="component" value="Chromosome"/>
</dbReference>
<dbReference type="RefSeq" id="WP_003449533.1">
    <property type="nucleotide sequence ID" value="NC_008261.1"/>
</dbReference>
<dbReference type="PaxDb" id="195103-CPF_1870"/>
<organism evidence="1 2">
    <name type="scientific">Clostridium perfringens (strain ATCC 13124 / DSM 756 / JCM 1290 / NCIMB 6125 / NCTC 8237 / Type A)</name>
    <dbReference type="NCBI Taxonomy" id="195103"/>
    <lineage>
        <taxon>Bacteria</taxon>
        <taxon>Bacillati</taxon>
        <taxon>Bacillota</taxon>
        <taxon>Clostridia</taxon>
        <taxon>Eubacteriales</taxon>
        <taxon>Clostridiaceae</taxon>
        <taxon>Clostridium</taxon>
    </lineage>
</organism>
<name>A0A0H2YTJ7_CLOP1</name>
<dbReference type="HOGENOM" id="CLU_1913428_0_0_9"/>
<dbReference type="eggNOG" id="ENOG50331SK">
    <property type="taxonomic scope" value="Bacteria"/>
</dbReference>